<dbReference type="Proteomes" id="UP000054350">
    <property type="component" value="Unassembled WGS sequence"/>
</dbReference>
<dbReference type="InterPro" id="IPR027417">
    <property type="entry name" value="P-loop_NTPase"/>
</dbReference>
<reference evidence="6 7" key="1">
    <citation type="submission" date="2009-11" db="EMBL/GenBank/DDBJ databases">
        <title>Annotation of Allomyces macrogynus ATCC 38327.</title>
        <authorList>
            <consortium name="The Broad Institute Genome Sequencing Platform"/>
            <person name="Russ C."/>
            <person name="Cuomo C."/>
            <person name="Burger G."/>
            <person name="Gray M.W."/>
            <person name="Holland P.W.H."/>
            <person name="King N."/>
            <person name="Lang F.B.F."/>
            <person name="Roger A.J."/>
            <person name="Ruiz-Trillo I."/>
            <person name="Young S.K."/>
            <person name="Zeng Q."/>
            <person name="Gargeya S."/>
            <person name="Fitzgerald M."/>
            <person name="Haas B."/>
            <person name="Abouelleil A."/>
            <person name="Alvarado L."/>
            <person name="Arachchi H.M."/>
            <person name="Berlin A."/>
            <person name="Chapman S.B."/>
            <person name="Gearin G."/>
            <person name="Goldberg J."/>
            <person name="Griggs A."/>
            <person name="Gujja S."/>
            <person name="Hansen M."/>
            <person name="Heiman D."/>
            <person name="Howarth C."/>
            <person name="Larimer J."/>
            <person name="Lui A."/>
            <person name="MacDonald P.J.P."/>
            <person name="McCowen C."/>
            <person name="Montmayeur A."/>
            <person name="Murphy C."/>
            <person name="Neiman D."/>
            <person name="Pearson M."/>
            <person name="Priest M."/>
            <person name="Roberts A."/>
            <person name="Saif S."/>
            <person name="Shea T."/>
            <person name="Sisk P."/>
            <person name="Stolte C."/>
            <person name="Sykes S."/>
            <person name="Wortman J."/>
            <person name="Nusbaum C."/>
            <person name="Birren B."/>
        </authorList>
    </citation>
    <scope>NUCLEOTIDE SEQUENCE [LARGE SCALE GENOMIC DNA]</scope>
    <source>
        <strain evidence="6 7">ATCC 38327</strain>
    </source>
</reference>
<keyword evidence="1" id="KW-0547">Nucleotide-binding</keyword>
<dbReference type="InterPro" id="IPR001650">
    <property type="entry name" value="Helicase_C-like"/>
</dbReference>
<name>A0A0L0S7Y8_ALLM3</name>
<dbReference type="InterPro" id="IPR050496">
    <property type="entry name" value="SNF2_RAD54_helicase_repair"/>
</dbReference>
<dbReference type="Pfam" id="PF00271">
    <property type="entry name" value="Helicase_C"/>
    <property type="match status" value="1"/>
</dbReference>
<dbReference type="OrthoDB" id="413460at2759"/>
<evidence type="ECO:0000259" key="5">
    <source>
        <dbReference type="PROSITE" id="PS51192"/>
    </source>
</evidence>
<evidence type="ECO:0000313" key="7">
    <source>
        <dbReference type="Proteomes" id="UP000054350"/>
    </source>
</evidence>
<dbReference type="GO" id="GO:0008094">
    <property type="term" value="F:ATP-dependent activity, acting on DNA"/>
    <property type="evidence" value="ECO:0007669"/>
    <property type="project" value="TreeGrafter"/>
</dbReference>
<dbReference type="EMBL" id="GG745333">
    <property type="protein sequence ID" value="KNE58612.1"/>
    <property type="molecule type" value="Genomic_DNA"/>
</dbReference>
<dbReference type="GO" id="GO:0006283">
    <property type="term" value="P:transcription-coupled nucleotide-excision repair"/>
    <property type="evidence" value="ECO:0007669"/>
    <property type="project" value="TreeGrafter"/>
</dbReference>
<protein>
    <submittedName>
        <fullName evidence="6">DNA excision repair protein ERCC-6</fullName>
    </submittedName>
</protein>
<dbReference type="GO" id="GO:0005634">
    <property type="term" value="C:nucleus"/>
    <property type="evidence" value="ECO:0007669"/>
    <property type="project" value="TreeGrafter"/>
</dbReference>
<keyword evidence="3" id="KW-0067">ATP-binding</keyword>
<dbReference type="SMART" id="SM00487">
    <property type="entry name" value="DEXDc"/>
    <property type="match status" value="1"/>
</dbReference>
<evidence type="ECO:0000256" key="1">
    <source>
        <dbReference type="ARBA" id="ARBA00022741"/>
    </source>
</evidence>
<dbReference type="PANTHER" id="PTHR45629:SF7">
    <property type="entry name" value="DNA EXCISION REPAIR PROTEIN ERCC-6-RELATED"/>
    <property type="match status" value="1"/>
</dbReference>
<accession>A0A0L0S7Y8</accession>
<dbReference type="GO" id="GO:0005524">
    <property type="term" value="F:ATP binding"/>
    <property type="evidence" value="ECO:0007669"/>
    <property type="project" value="InterPro"/>
</dbReference>
<feature type="compositionally biased region" description="Acidic residues" evidence="4">
    <location>
        <begin position="28"/>
        <end position="42"/>
    </location>
</feature>
<dbReference type="Gene3D" id="3.40.50.10810">
    <property type="entry name" value="Tandem AAA-ATPase domain"/>
    <property type="match status" value="1"/>
</dbReference>
<dbReference type="eggNOG" id="KOG0387">
    <property type="taxonomic scope" value="Eukaryota"/>
</dbReference>
<dbReference type="FunFam" id="3.40.50.10810:FF:000094">
    <property type="entry name" value="DNA excision repair protein ERCC-6"/>
    <property type="match status" value="1"/>
</dbReference>
<keyword evidence="7" id="KW-1185">Reference proteome</keyword>
<dbReference type="InterPro" id="IPR038718">
    <property type="entry name" value="SNF2-like_sf"/>
</dbReference>
<feature type="region of interest" description="Disordered" evidence="4">
    <location>
        <begin position="1"/>
        <end position="106"/>
    </location>
</feature>
<dbReference type="AlphaFoldDB" id="A0A0L0S7Y8"/>
<feature type="region of interest" description="Disordered" evidence="4">
    <location>
        <begin position="206"/>
        <end position="287"/>
    </location>
</feature>
<sequence>MKCSGTCSLASPDATVVQGRAIKRPLADLEEGGADNDRDDDSASNSESAPRPARRRRLVKRGQKRPAARRRRSGSDSSGSDFAASDRDSDNDEDLDDVPSSDDRDAAITDYRSAIDDGLHSQCEERLDKWARAHLWRRTGGLSLQDHFDPPVGYVLYIHLVAESERDRLIRLGRINPFATDDEVQRYLQSASPDATVVQGRAIKRPLADLEEGGADNDRDDDSASNSESAPRPARRRRLVKRGQKRPAARRRRSGSDSSGSDFAASDRDSDNDEDLDDVPSSDDRDAAITDYRSAIDDGLHSQYEERLDKWARAHYWRRTGEDPLEDDFDPYDEMRLPGSEPDVAVDKELVVPGSIHANLFGYQVTCVQWLWELHKQQVGGIIGDEMGLGKTIQIIAFLASLFYSDQLRNKPILIVCPATVMSQWVKEFHRWFPPFRVVVLHASGAYETDDDGSAEEAKPSTTSRNVKSTPWVKSLVAGVVEKGHILLTTYTGVRIYAPDLTPVNWSYMVLDEGHKIRNPDAEVTLACKQMRTPHRIILSGTPIQNSLAELWSLFDFIYPGRLGTLPVFQTEFAVPINIGGYANASNVQVQTAYKCACTLRDLIQPYLLRRMKCDVAQDLPQKTEQVLFCKLTTTQRKLYQKLLASKDIAEVLDGKRNALFGIDLLRKTCNHPALVDPTHARDVDASGKLVVVRELLAMWFRNKHKVLLFTQTRQMLDIVEAMVKELGYTYRRMDGATPVKNRPGLVDDFNNDKKIFKIYHRQIFKQFLANKVLKDPKQQRFFKLNDLRDLFTLASEDQPTAETTDLFMRAQMRNNDDDALVQDLEGVSRLEQLCVLMGSDCGWGGSRCD</sequence>
<feature type="compositionally biased region" description="Basic residues" evidence="4">
    <location>
        <begin position="233"/>
        <end position="253"/>
    </location>
</feature>
<organism evidence="6 7">
    <name type="scientific">Allomyces macrogynus (strain ATCC 38327)</name>
    <name type="common">Allomyces javanicus var. macrogynus</name>
    <dbReference type="NCBI Taxonomy" id="578462"/>
    <lineage>
        <taxon>Eukaryota</taxon>
        <taxon>Fungi</taxon>
        <taxon>Fungi incertae sedis</taxon>
        <taxon>Blastocladiomycota</taxon>
        <taxon>Blastocladiomycetes</taxon>
        <taxon>Blastocladiales</taxon>
        <taxon>Blastocladiaceae</taxon>
        <taxon>Allomyces</taxon>
    </lineage>
</organism>
<evidence type="ECO:0000256" key="4">
    <source>
        <dbReference type="SAM" id="MobiDB-lite"/>
    </source>
</evidence>
<dbReference type="PROSITE" id="PS51192">
    <property type="entry name" value="HELICASE_ATP_BIND_1"/>
    <property type="match status" value="1"/>
</dbReference>
<dbReference type="VEuPathDB" id="FungiDB:AMAG_04176"/>
<dbReference type="PANTHER" id="PTHR45629">
    <property type="entry name" value="SNF2/RAD54 FAMILY MEMBER"/>
    <property type="match status" value="1"/>
</dbReference>
<dbReference type="CDD" id="cd18000">
    <property type="entry name" value="DEXHc_ERCC6"/>
    <property type="match status" value="1"/>
</dbReference>
<feature type="compositionally biased region" description="Basic residues" evidence="4">
    <location>
        <begin position="52"/>
        <end position="72"/>
    </location>
</feature>
<evidence type="ECO:0000256" key="2">
    <source>
        <dbReference type="ARBA" id="ARBA00022801"/>
    </source>
</evidence>
<feature type="domain" description="Helicase ATP-binding" evidence="5">
    <location>
        <begin position="372"/>
        <end position="561"/>
    </location>
</feature>
<dbReference type="SUPFAM" id="SSF52540">
    <property type="entry name" value="P-loop containing nucleoside triphosphate hydrolases"/>
    <property type="match status" value="2"/>
</dbReference>
<feature type="compositionally biased region" description="Acidic residues" evidence="4">
    <location>
        <begin position="270"/>
        <end position="281"/>
    </location>
</feature>
<feature type="compositionally biased region" description="Acidic residues" evidence="4">
    <location>
        <begin position="89"/>
        <end position="100"/>
    </location>
</feature>
<dbReference type="GO" id="GO:0016787">
    <property type="term" value="F:hydrolase activity"/>
    <property type="evidence" value="ECO:0007669"/>
    <property type="project" value="UniProtKB-KW"/>
</dbReference>
<evidence type="ECO:0000256" key="3">
    <source>
        <dbReference type="ARBA" id="ARBA00022840"/>
    </source>
</evidence>
<evidence type="ECO:0000313" key="6">
    <source>
        <dbReference type="EMBL" id="KNE58612.1"/>
    </source>
</evidence>
<dbReference type="InterPro" id="IPR000330">
    <property type="entry name" value="SNF2_N"/>
</dbReference>
<reference evidence="7" key="2">
    <citation type="submission" date="2009-11" db="EMBL/GenBank/DDBJ databases">
        <title>The Genome Sequence of Allomyces macrogynus strain ATCC 38327.</title>
        <authorList>
            <consortium name="The Broad Institute Genome Sequencing Platform"/>
            <person name="Russ C."/>
            <person name="Cuomo C."/>
            <person name="Shea T."/>
            <person name="Young S.K."/>
            <person name="Zeng Q."/>
            <person name="Koehrsen M."/>
            <person name="Haas B."/>
            <person name="Borodovsky M."/>
            <person name="Guigo R."/>
            <person name="Alvarado L."/>
            <person name="Berlin A."/>
            <person name="Borenstein D."/>
            <person name="Chen Z."/>
            <person name="Engels R."/>
            <person name="Freedman E."/>
            <person name="Gellesch M."/>
            <person name="Goldberg J."/>
            <person name="Griggs A."/>
            <person name="Gujja S."/>
            <person name="Heiman D."/>
            <person name="Hepburn T."/>
            <person name="Howarth C."/>
            <person name="Jen D."/>
            <person name="Larson L."/>
            <person name="Lewis B."/>
            <person name="Mehta T."/>
            <person name="Park D."/>
            <person name="Pearson M."/>
            <person name="Roberts A."/>
            <person name="Saif S."/>
            <person name="Shenoy N."/>
            <person name="Sisk P."/>
            <person name="Stolte C."/>
            <person name="Sykes S."/>
            <person name="Walk T."/>
            <person name="White J."/>
            <person name="Yandava C."/>
            <person name="Burger G."/>
            <person name="Gray M.W."/>
            <person name="Holland P.W.H."/>
            <person name="King N."/>
            <person name="Lang F.B.F."/>
            <person name="Roger A.J."/>
            <person name="Ruiz-Trillo I."/>
            <person name="Lander E."/>
            <person name="Nusbaum C."/>
        </authorList>
    </citation>
    <scope>NUCLEOTIDE SEQUENCE [LARGE SCALE GENOMIC DNA]</scope>
    <source>
        <strain evidence="7">ATCC 38327</strain>
    </source>
</reference>
<dbReference type="InterPro" id="IPR049730">
    <property type="entry name" value="SNF2/RAD54-like_C"/>
</dbReference>
<dbReference type="CDD" id="cd18793">
    <property type="entry name" value="SF2_C_SNF"/>
    <property type="match status" value="1"/>
</dbReference>
<keyword evidence="2" id="KW-0378">Hydrolase</keyword>
<dbReference type="STRING" id="578462.A0A0L0S7Y8"/>
<gene>
    <name evidence="6" type="ORF">AMAG_04176</name>
</gene>
<proteinExistence type="predicted"/>
<dbReference type="Pfam" id="PF00176">
    <property type="entry name" value="SNF2-rel_dom"/>
    <property type="match status" value="1"/>
</dbReference>
<feature type="compositionally biased region" description="Acidic residues" evidence="4">
    <location>
        <begin position="209"/>
        <end position="223"/>
    </location>
</feature>
<dbReference type="InterPro" id="IPR014001">
    <property type="entry name" value="Helicase_ATP-bd"/>
</dbReference>
<dbReference type="Gene3D" id="3.40.50.300">
    <property type="entry name" value="P-loop containing nucleotide triphosphate hydrolases"/>
    <property type="match status" value="1"/>
</dbReference>